<dbReference type="SUPFAM" id="SSF53756">
    <property type="entry name" value="UDP-Glycosyltransferase/glycogen phosphorylase"/>
    <property type="match status" value="1"/>
</dbReference>
<dbReference type="Pfam" id="PF13439">
    <property type="entry name" value="Glyco_transf_4"/>
    <property type="match status" value="1"/>
</dbReference>
<dbReference type="EMBL" id="RCNR01000006">
    <property type="protein sequence ID" value="MUH35124.1"/>
    <property type="molecule type" value="Genomic_DNA"/>
</dbReference>
<evidence type="ECO:0000259" key="1">
    <source>
        <dbReference type="Pfam" id="PF13439"/>
    </source>
</evidence>
<proteinExistence type="predicted"/>
<gene>
    <name evidence="2" type="ORF">D9O36_04665</name>
</gene>
<protein>
    <recommendedName>
        <fullName evidence="1">Glycosyltransferase subfamily 4-like N-terminal domain-containing protein</fullName>
    </recommendedName>
</protein>
<keyword evidence="3" id="KW-1185">Reference proteome</keyword>
<dbReference type="RefSeq" id="WP_155599032.1">
    <property type="nucleotide sequence ID" value="NZ_RCNR01000006.1"/>
</dbReference>
<accession>A0A7X2ZRN0</accession>
<evidence type="ECO:0000313" key="2">
    <source>
        <dbReference type="EMBL" id="MUH35124.1"/>
    </source>
</evidence>
<dbReference type="OrthoDB" id="6385861at2"/>
<sequence length="376" mass="43025">MKIAYFAQINLYKNNGVINKIRNQVEAWQSMGHEVKLIIMTGDSEVDLDSTSFSSLAKSGMVKLYKVKSLGLIPTDVIGDWLCLPSSFKKARKVLDDYHPDVVYARYSMFQPFYRRIGEKFKLIVEINTDFASEYYLIRKENLKRYLRFLYFKCTDSLFLKSVSGVVAVTTEIAQKYKGLPVAVVPNSLKVSNYELSEVPVGSKKPSIVFLGTPGMAWHGIDILRDLAKELPLVDFNLIGYKEGDVKDVSPNVILHGFLDKEDYMKILLNSSAALGSLALFRNRMEEACPLKVREYIACCLPLILPYKDTAFEINGYPEWVLNVDFQNYSIAENASKIEKFLMQCGTFDIKQEDVLQYIDVSFLEKRRLDFFLKTK</sequence>
<name>A0A7X2ZRN0_9FLAO</name>
<organism evidence="2 3">
    <name type="scientific">Zobellia amurskyensis</name>
    <dbReference type="NCBI Taxonomy" id="248905"/>
    <lineage>
        <taxon>Bacteria</taxon>
        <taxon>Pseudomonadati</taxon>
        <taxon>Bacteroidota</taxon>
        <taxon>Flavobacteriia</taxon>
        <taxon>Flavobacteriales</taxon>
        <taxon>Flavobacteriaceae</taxon>
        <taxon>Zobellia</taxon>
    </lineage>
</organism>
<dbReference type="AlphaFoldDB" id="A0A7X2ZRN0"/>
<comment type="caution">
    <text evidence="2">The sequence shown here is derived from an EMBL/GenBank/DDBJ whole genome shotgun (WGS) entry which is preliminary data.</text>
</comment>
<evidence type="ECO:0000313" key="3">
    <source>
        <dbReference type="Proteomes" id="UP000540519"/>
    </source>
</evidence>
<dbReference type="InterPro" id="IPR028098">
    <property type="entry name" value="Glyco_trans_4-like_N"/>
</dbReference>
<dbReference type="Gene3D" id="3.40.50.2000">
    <property type="entry name" value="Glycogen Phosphorylase B"/>
    <property type="match status" value="2"/>
</dbReference>
<reference evidence="2 3" key="1">
    <citation type="journal article" date="2019" name="Mar. Drugs">
        <title>Comparative Genomics and CAZyme Genome Repertoires of Marine Zobellia amurskyensis KMM 3526(T) and Zobellia laminariae KMM 3676(T).</title>
        <authorList>
            <person name="Chernysheva N."/>
            <person name="Bystritskaya E."/>
            <person name="Stenkova A."/>
            <person name="Golovkin I."/>
            <person name="Nedashkovskaya O."/>
            <person name="Isaeva M."/>
        </authorList>
    </citation>
    <scope>NUCLEOTIDE SEQUENCE [LARGE SCALE GENOMIC DNA]</scope>
    <source>
        <strain evidence="2 3">KMM 3526</strain>
    </source>
</reference>
<dbReference type="GO" id="GO:0016757">
    <property type="term" value="F:glycosyltransferase activity"/>
    <property type="evidence" value="ECO:0007669"/>
    <property type="project" value="UniProtKB-ARBA"/>
</dbReference>
<dbReference type="Proteomes" id="UP000540519">
    <property type="component" value="Unassembled WGS sequence"/>
</dbReference>
<feature type="domain" description="Glycosyltransferase subfamily 4-like N-terminal" evidence="1">
    <location>
        <begin position="16"/>
        <end position="187"/>
    </location>
</feature>